<keyword evidence="2" id="KW-1185">Reference proteome</keyword>
<gene>
    <name evidence="1" type="ORF">RUMCAL_01368</name>
</gene>
<accession>U2MA88</accession>
<sequence length="90" mass="10641">MSSVTVCGRHSPDFSFQMPIQFSSTRFTIFVPCFSAYCIVRYAPPLLCWIQHTTYHKVCSVKRKEIRRFFGVALLLRYIKKISNRQLFLK</sequence>
<dbReference type="AlphaFoldDB" id="U2MA88"/>
<evidence type="ECO:0000313" key="1">
    <source>
        <dbReference type="EMBL" id="ERJ96233.1"/>
    </source>
</evidence>
<dbReference type="STRING" id="411473.RUMCAL_01368"/>
<dbReference type="HOGENOM" id="CLU_2438968_0_0_9"/>
<name>U2MA88_9FIRM</name>
<proteinExistence type="predicted"/>
<dbReference type="Proteomes" id="UP000016662">
    <property type="component" value="Unassembled WGS sequence"/>
</dbReference>
<protein>
    <submittedName>
        <fullName evidence="1">Uncharacterized protein</fullName>
    </submittedName>
</protein>
<comment type="caution">
    <text evidence="1">The sequence shown here is derived from an EMBL/GenBank/DDBJ whole genome shotgun (WGS) entry which is preliminary data.</text>
</comment>
<reference evidence="1 2" key="1">
    <citation type="submission" date="2013-07" db="EMBL/GenBank/DDBJ databases">
        <authorList>
            <person name="Weinstock G."/>
            <person name="Sodergren E."/>
            <person name="Wylie T."/>
            <person name="Fulton L."/>
            <person name="Fulton R."/>
            <person name="Fronick C."/>
            <person name="O'Laughlin M."/>
            <person name="Godfrey J."/>
            <person name="Miner T."/>
            <person name="Herter B."/>
            <person name="Appelbaum E."/>
            <person name="Cordes M."/>
            <person name="Lek S."/>
            <person name="Wollam A."/>
            <person name="Pepin K.H."/>
            <person name="Palsikar V.B."/>
            <person name="Mitreva M."/>
            <person name="Wilson R.K."/>
        </authorList>
    </citation>
    <scope>NUCLEOTIDE SEQUENCE [LARGE SCALE GENOMIC DNA]</scope>
    <source>
        <strain evidence="1 2">ATCC 27760</strain>
    </source>
</reference>
<evidence type="ECO:0000313" key="2">
    <source>
        <dbReference type="Proteomes" id="UP000016662"/>
    </source>
</evidence>
<organism evidence="1 2">
    <name type="scientific">Ruminococcus callidus ATCC 27760</name>
    <dbReference type="NCBI Taxonomy" id="411473"/>
    <lineage>
        <taxon>Bacteria</taxon>
        <taxon>Bacillati</taxon>
        <taxon>Bacillota</taxon>
        <taxon>Clostridia</taxon>
        <taxon>Eubacteriales</taxon>
        <taxon>Oscillospiraceae</taxon>
        <taxon>Ruminococcus</taxon>
    </lineage>
</organism>
<dbReference type="EMBL" id="AWVF01000175">
    <property type="protein sequence ID" value="ERJ96233.1"/>
    <property type="molecule type" value="Genomic_DNA"/>
</dbReference>